<gene>
    <name evidence="1" type="primary">SMKI09G1530</name>
    <name evidence="1" type="ORF">SMKI_09G1530</name>
</gene>
<dbReference type="RefSeq" id="XP_056082858.1">
    <property type="nucleotide sequence ID" value="XM_056223247.1"/>
</dbReference>
<sequence length="69" mass="8258">MSRHIKEHLNVVGERKKVCACVCLCVCVFMYVSFYVHCTTSKVVLSWSNRLLFQHFLYAVRKWSDWWQG</sequence>
<name>A0AA35J093_SACMI</name>
<dbReference type="GeneID" id="80918954"/>
<reference evidence="1" key="1">
    <citation type="submission" date="2022-10" db="EMBL/GenBank/DDBJ databases">
        <authorList>
            <person name="Byrne P K."/>
        </authorList>
    </citation>
    <scope>NUCLEOTIDE SEQUENCE</scope>
    <source>
        <strain evidence="1">IFO1815</strain>
    </source>
</reference>
<dbReference type="Proteomes" id="UP001161438">
    <property type="component" value="Chromosome 9"/>
</dbReference>
<accession>A0AA35J093</accession>
<dbReference type="AlphaFoldDB" id="A0AA35J093"/>
<proteinExistence type="predicted"/>
<keyword evidence="2" id="KW-1185">Reference proteome</keyword>
<organism evidence="1 2">
    <name type="scientific">Saccharomyces mikatae IFO 1815</name>
    <dbReference type="NCBI Taxonomy" id="226126"/>
    <lineage>
        <taxon>Eukaryota</taxon>
        <taxon>Fungi</taxon>
        <taxon>Dikarya</taxon>
        <taxon>Ascomycota</taxon>
        <taxon>Saccharomycotina</taxon>
        <taxon>Saccharomycetes</taxon>
        <taxon>Saccharomycetales</taxon>
        <taxon>Saccharomycetaceae</taxon>
        <taxon>Saccharomyces</taxon>
    </lineage>
</organism>
<dbReference type="EMBL" id="OX365765">
    <property type="protein sequence ID" value="CAI4039743.1"/>
    <property type="molecule type" value="Genomic_DNA"/>
</dbReference>
<protein>
    <submittedName>
        <fullName evidence="1">Uncharacterized protein</fullName>
    </submittedName>
</protein>
<evidence type="ECO:0000313" key="1">
    <source>
        <dbReference type="EMBL" id="CAI4039743.1"/>
    </source>
</evidence>
<evidence type="ECO:0000313" key="2">
    <source>
        <dbReference type="Proteomes" id="UP001161438"/>
    </source>
</evidence>